<comment type="caution">
    <text evidence="1">The sequence shown here is derived from an EMBL/GenBank/DDBJ whole genome shotgun (WGS) entry which is preliminary data.</text>
</comment>
<evidence type="ECO:0000313" key="2">
    <source>
        <dbReference type="Proteomes" id="UP000034457"/>
    </source>
</evidence>
<accession>A0A0G0C701</accession>
<dbReference type="AlphaFoldDB" id="A0A0G0C701"/>
<sequence length="135" mass="15738">MGALLGFIGGVIFQLFTKLGEGWISELFENRKQKKLKKIQAAKDINSFCIEGMHKNFRIKAESERHIKLKATEIEAIDEEVGAKLRQFLDLWSQCRNFLKNEPLTFEHEKIAKDYRDKAQTLGEELIKVAREWAR</sequence>
<name>A0A0G0C701_9BACT</name>
<dbReference type="STRING" id="1618478.UR68_C0024G0004"/>
<dbReference type="EMBL" id="LBQC01000024">
    <property type="protein sequence ID" value="KKP71916.1"/>
    <property type="molecule type" value="Genomic_DNA"/>
</dbReference>
<gene>
    <name evidence="1" type="ORF">UR68_C0024G0004</name>
</gene>
<evidence type="ECO:0000313" key="1">
    <source>
        <dbReference type="EMBL" id="KKP71916.1"/>
    </source>
</evidence>
<dbReference type="Proteomes" id="UP000034457">
    <property type="component" value="Unassembled WGS sequence"/>
</dbReference>
<proteinExistence type="predicted"/>
<reference evidence="1 2" key="1">
    <citation type="journal article" date="2015" name="Nature">
        <title>rRNA introns, odd ribosomes, and small enigmatic genomes across a large radiation of phyla.</title>
        <authorList>
            <person name="Brown C.T."/>
            <person name="Hug L.A."/>
            <person name="Thomas B.C."/>
            <person name="Sharon I."/>
            <person name="Castelle C.J."/>
            <person name="Singh A."/>
            <person name="Wilkins M.J."/>
            <person name="Williams K.H."/>
            <person name="Banfield J.F."/>
        </authorList>
    </citation>
    <scope>NUCLEOTIDE SEQUENCE [LARGE SCALE GENOMIC DNA]</scope>
</reference>
<organism evidence="1 2">
    <name type="scientific">Candidatus Roizmanbacteria bacterium GW2011_GWA2_35_19</name>
    <dbReference type="NCBI Taxonomy" id="1618478"/>
    <lineage>
        <taxon>Bacteria</taxon>
        <taxon>Candidatus Roizmaniibacteriota</taxon>
    </lineage>
</organism>
<protein>
    <submittedName>
        <fullName evidence="1">Uncharacterized protein</fullName>
    </submittedName>
</protein>